<dbReference type="InterPro" id="IPR029063">
    <property type="entry name" value="SAM-dependent_MTases_sf"/>
</dbReference>
<comment type="caution">
    <text evidence="3">The sequence shown here is derived from an EMBL/GenBank/DDBJ whole genome shotgun (WGS) entry which is preliminary data.</text>
</comment>
<feature type="region of interest" description="Disordered" evidence="1">
    <location>
        <begin position="1"/>
        <end position="24"/>
    </location>
</feature>
<dbReference type="Pfam" id="PF05050">
    <property type="entry name" value="Methyltransf_21"/>
    <property type="match status" value="1"/>
</dbReference>
<dbReference type="PANTHER" id="PTHR34203:SF15">
    <property type="entry name" value="SLL1173 PROTEIN"/>
    <property type="match status" value="1"/>
</dbReference>
<protein>
    <submittedName>
        <fullName evidence="3">FkbM family methyltransferase</fullName>
    </submittedName>
</protein>
<dbReference type="Proteomes" id="UP000608513">
    <property type="component" value="Unassembled WGS sequence"/>
</dbReference>
<dbReference type="InterPro" id="IPR006342">
    <property type="entry name" value="FkbM_mtfrase"/>
</dbReference>
<dbReference type="RefSeq" id="WP_187078349.1">
    <property type="nucleotide sequence ID" value="NZ_JACORT010000011.1"/>
</dbReference>
<evidence type="ECO:0000259" key="2">
    <source>
        <dbReference type="Pfam" id="PF05050"/>
    </source>
</evidence>
<feature type="domain" description="Methyltransferase FkbM" evidence="2">
    <location>
        <begin position="211"/>
        <end position="379"/>
    </location>
</feature>
<dbReference type="InterPro" id="IPR052514">
    <property type="entry name" value="SAM-dependent_MTase"/>
</dbReference>
<organism evidence="3 4">
    <name type="scientific">Ramlibacter cellulosilyticus</name>
    <dbReference type="NCBI Taxonomy" id="2764187"/>
    <lineage>
        <taxon>Bacteria</taxon>
        <taxon>Pseudomonadati</taxon>
        <taxon>Pseudomonadota</taxon>
        <taxon>Betaproteobacteria</taxon>
        <taxon>Burkholderiales</taxon>
        <taxon>Comamonadaceae</taxon>
        <taxon>Ramlibacter</taxon>
    </lineage>
</organism>
<evidence type="ECO:0000256" key="1">
    <source>
        <dbReference type="SAM" id="MobiDB-lite"/>
    </source>
</evidence>
<dbReference type="GO" id="GO:0008168">
    <property type="term" value="F:methyltransferase activity"/>
    <property type="evidence" value="ECO:0007669"/>
    <property type="project" value="UniProtKB-KW"/>
</dbReference>
<dbReference type="EMBL" id="JACORT010000011">
    <property type="protein sequence ID" value="MBC5785603.1"/>
    <property type="molecule type" value="Genomic_DNA"/>
</dbReference>
<dbReference type="SUPFAM" id="SSF53335">
    <property type="entry name" value="S-adenosyl-L-methionine-dependent methyltransferases"/>
    <property type="match status" value="1"/>
</dbReference>
<evidence type="ECO:0000313" key="3">
    <source>
        <dbReference type="EMBL" id="MBC5785603.1"/>
    </source>
</evidence>
<dbReference type="AlphaFoldDB" id="A0A923MUP4"/>
<accession>A0A923MUP4</accession>
<reference evidence="3" key="1">
    <citation type="submission" date="2020-08" db="EMBL/GenBank/DDBJ databases">
        <title>Ramlibacter sp. USB13 16S ribosomal RNA gene genome sequencing and assembly.</title>
        <authorList>
            <person name="Kang M."/>
        </authorList>
    </citation>
    <scope>NUCLEOTIDE SEQUENCE</scope>
    <source>
        <strain evidence="3">USB13</strain>
    </source>
</reference>
<dbReference type="PANTHER" id="PTHR34203">
    <property type="entry name" value="METHYLTRANSFERASE, FKBM FAMILY PROTEIN"/>
    <property type="match status" value="1"/>
</dbReference>
<sequence length="416" mass="45944">MAEAIRAVSQRDPSTHERAAAKHTAGEALSSRLCRQVLGTGWERVAHPWAEGEALRTYAFQRPLVLLCSPDTVGLEFLRHGWSGAVKVTIGDDTRTIVLSEEESAGTTIVDLPAQTQDFEVTIESVPVEGRPYDRSEAWLLGLQFRNAPTPVARTSLLNERIKIVHGDWGDFLALRTDDLLPSAIAQVGSWAPDDIEIFRQHVRPGDLVLDVGANIGHHAVVFSKLAGPRGLVVAVEAQRLMCQLVQANALMNRGENIVAVHAAAGQQHGHVTMYPINYDGECSFGQLGVDTTTTFRDNPGELVEVHPLDDLVARHAGGRRVAFAKIDVQAYELFVLQGMTRILRNDRPTIFIEIAPFWMRKAGYEFTEVYDFLRGHGYALVHREHVRLGPDGIPVVAPGQDVEWDLLAVHPQRHA</sequence>
<proteinExistence type="predicted"/>
<evidence type="ECO:0000313" key="4">
    <source>
        <dbReference type="Proteomes" id="UP000608513"/>
    </source>
</evidence>
<gene>
    <name evidence="3" type="ORF">H8N03_21865</name>
</gene>
<name>A0A923MUP4_9BURK</name>
<keyword evidence="3" id="KW-0489">Methyltransferase</keyword>
<keyword evidence="4" id="KW-1185">Reference proteome</keyword>
<dbReference type="Gene3D" id="3.40.50.150">
    <property type="entry name" value="Vaccinia Virus protein VP39"/>
    <property type="match status" value="1"/>
</dbReference>
<keyword evidence="3" id="KW-0808">Transferase</keyword>
<dbReference type="NCBIfam" id="TIGR01444">
    <property type="entry name" value="fkbM_fam"/>
    <property type="match status" value="1"/>
</dbReference>
<dbReference type="GO" id="GO:0032259">
    <property type="term" value="P:methylation"/>
    <property type="evidence" value="ECO:0007669"/>
    <property type="project" value="UniProtKB-KW"/>
</dbReference>